<protein>
    <submittedName>
        <fullName evidence="2">Uncharacterized protein LOC130497455</fullName>
    </submittedName>
</protein>
<name>A0A9W3C3P7_RAPSA</name>
<proteinExistence type="predicted"/>
<reference evidence="1" key="1">
    <citation type="journal article" date="2019" name="Database">
        <title>The radish genome database (RadishGD): an integrated information resource for radish genomics.</title>
        <authorList>
            <person name="Yu H.J."/>
            <person name="Baek S."/>
            <person name="Lee Y.J."/>
            <person name="Cho A."/>
            <person name="Mun J.H."/>
        </authorList>
    </citation>
    <scope>NUCLEOTIDE SEQUENCE [LARGE SCALE GENOMIC DNA]</scope>
    <source>
        <strain evidence="1">cv. WK10039</strain>
    </source>
</reference>
<evidence type="ECO:0000313" key="2">
    <source>
        <dbReference type="RefSeq" id="XP_056846231.1"/>
    </source>
</evidence>
<dbReference type="KEGG" id="rsz:130497455"/>
<dbReference type="GeneID" id="130497455"/>
<keyword evidence="1" id="KW-1185">Reference proteome</keyword>
<dbReference type="AlphaFoldDB" id="A0A9W3C3P7"/>
<accession>A0A9W3C3P7</accession>
<organism evidence="1 2">
    <name type="scientific">Raphanus sativus</name>
    <name type="common">Radish</name>
    <name type="synonym">Raphanus raphanistrum var. sativus</name>
    <dbReference type="NCBI Taxonomy" id="3726"/>
    <lineage>
        <taxon>Eukaryota</taxon>
        <taxon>Viridiplantae</taxon>
        <taxon>Streptophyta</taxon>
        <taxon>Embryophyta</taxon>
        <taxon>Tracheophyta</taxon>
        <taxon>Spermatophyta</taxon>
        <taxon>Magnoliopsida</taxon>
        <taxon>eudicotyledons</taxon>
        <taxon>Gunneridae</taxon>
        <taxon>Pentapetalae</taxon>
        <taxon>rosids</taxon>
        <taxon>malvids</taxon>
        <taxon>Brassicales</taxon>
        <taxon>Brassicaceae</taxon>
        <taxon>Brassiceae</taxon>
        <taxon>Raphanus</taxon>
    </lineage>
</organism>
<gene>
    <name evidence="2" type="primary">LOC130497455</name>
</gene>
<dbReference type="Proteomes" id="UP000504610">
    <property type="component" value="Chromosome 7"/>
</dbReference>
<dbReference type="RefSeq" id="XP_056846231.1">
    <property type="nucleotide sequence ID" value="XM_056990251.1"/>
</dbReference>
<sequence length="184" mass="20868">MRKVQLRFRSLELKRRSVVRHRRILRRLVGPEPHSCSVLLRVPVENGRIDAVIDGIRTTYVQERVNMVQDDQAPKSGGLDLLATSLGTSTLSPLKPRKVLPLLSWFMDTVLLKVSSSVILMPLPLDSGSSLLTNLGGVDQVDLILRVKAHKKQRRTQDGLARIWKTMLMSRMFSLTWESTSKCR</sequence>
<evidence type="ECO:0000313" key="1">
    <source>
        <dbReference type="Proteomes" id="UP000504610"/>
    </source>
</evidence>
<reference evidence="2" key="2">
    <citation type="submission" date="2025-08" db="UniProtKB">
        <authorList>
            <consortium name="RefSeq"/>
        </authorList>
    </citation>
    <scope>IDENTIFICATION</scope>
    <source>
        <tissue evidence="2">Leaf</tissue>
    </source>
</reference>